<sequence>MTVPVNGGPLGPVPALGDAVGGALTAALGTGPAVGAAVGVAARPEQAVFRIIRDPVSTTITRW</sequence>
<keyword evidence="2" id="KW-1185">Reference proteome</keyword>
<comment type="caution">
    <text evidence="1">The sequence shown here is derived from an EMBL/GenBank/DDBJ whole genome shotgun (WGS) entry which is preliminary data.</text>
</comment>
<dbReference type="EMBL" id="BOPH01000053">
    <property type="protein sequence ID" value="GIJ68982.1"/>
    <property type="molecule type" value="Genomic_DNA"/>
</dbReference>
<reference evidence="1" key="1">
    <citation type="submission" date="2021-01" db="EMBL/GenBank/DDBJ databases">
        <title>Whole genome shotgun sequence of Virgisporangium ochraceum NBRC 16418.</title>
        <authorList>
            <person name="Komaki H."/>
            <person name="Tamura T."/>
        </authorList>
    </citation>
    <scope>NUCLEOTIDE SEQUENCE</scope>
    <source>
        <strain evidence="1">NBRC 16418</strain>
    </source>
</reference>
<name>A0A8J4EEF9_9ACTN</name>
<gene>
    <name evidence="1" type="ORF">Voc01_038990</name>
</gene>
<proteinExistence type="predicted"/>
<dbReference type="AlphaFoldDB" id="A0A8J4EEF9"/>
<protein>
    <submittedName>
        <fullName evidence="1">Uncharacterized protein</fullName>
    </submittedName>
</protein>
<accession>A0A8J4EEF9</accession>
<organism evidence="1 2">
    <name type="scientific">Virgisporangium ochraceum</name>
    <dbReference type="NCBI Taxonomy" id="65505"/>
    <lineage>
        <taxon>Bacteria</taxon>
        <taxon>Bacillati</taxon>
        <taxon>Actinomycetota</taxon>
        <taxon>Actinomycetes</taxon>
        <taxon>Micromonosporales</taxon>
        <taxon>Micromonosporaceae</taxon>
        <taxon>Virgisporangium</taxon>
    </lineage>
</organism>
<dbReference type="Proteomes" id="UP000635606">
    <property type="component" value="Unassembled WGS sequence"/>
</dbReference>
<evidence type="ECO:0000313" key="1">
    <source>
        <dbReference type="EMBL" id="GIJ68982.1"/>
    </source>
</evidence>
<evidence type="ECO:0000313" key="2">
    <source>
        <dbReference type="Proteomes" id="UP000635606"/>
    </source>
</evidence>